<evidence type="ECO:0000313" key="2">
    <source>
        <dbReference type="EMBL" id="KAK4340284.1"/>
    </source>
</evidence>
<organism evidence="2 3">
    <name type="scientific">Anisodus tanguticus</name>
    <dbReference type="NCBI Taxonomy" id="243964"/>
    <lineage>
        <taxon>Eukaryota</taxon>
        <taxon>Viridiplantae</taxon>
        <taxon>Streptophyta</taxon>
        <taxon>Embryophyta</taxon>
        <taxon>Tracheophyta</taxon>
        <taxon>Spermatophyta</taxon>
        <taxon>Magnoliopsida</taxon>
        <taxon>eudicotyledons</taxon>
        <taxon>Gunneridae</taxon>
        <taxon>Pentapetalae</taxon>
        <taxon>asterids</taxon>
        <taxon>lamiids</taxon>
        <taxon>Solanales</taxon>
        <taxon>Solanaceae</taxon>
        <taxon>Solanoideae</taxon>
        <taxon>Hyoscyameae</taxon>
        <taxon>Anisodus</taxon>
    </lineage>
</organism>
<dbReference type="AlphaFoldDB" id="A0AAE1UWZ7"/>
<dbReference type="Proteomes" id="UP001291623">
    <property type="component" value="Unassembled WGS sequence"/>
</dbReference>
<evidence type="ECO:0000313" key="3">
    <source>
        <dbReference type="Proteomes" id="UP001291623"/>
    </source>
</evidence>
<keyword evidence="3" id="KW-1185">Reference proteome</keyword>
<sequence>MESTQVTTTLMATVEAIAPAIITGVASSKAMTEVIGQDPPENTGNKVTTTLMATVEAIAPAIITGVASSKAMTEVIGQDPPENTGNKVWANLFNSSRLAAKTTKPPDPKPTQHYNPPEQQSPEPKQKHQRWRNEWHPQEAGNQMQKQPEGQDGAGTSKAIEQSAEGGIVMRKCNNNGRNGNRLRTTLALKHQ</sequence>
<evidence type="ECO:0000256" key="1">
    <source>
        <dbReference type="SAM" id="MobiDB-lite"/>
    </source>
</evidence>
<feature type="compositionally biased region" description="Low complexity" evidence="1">
    <location>
        <begin position="174"/>
        <end position="192"/>
    </location>
</feature>
<protein>
    <submittedName>
        <fullName evidence="2">Uncharacterized protein</fullName>
    </submittedName>
</protein>
<comment type="caution">
    <text evidence="2">The sequence shown here is derived from an EMBL/GenBank/DDBJ whole genome shotgun (WGS) entry which is preliminary data.</text>
</comment>
<dbReference type="EMBL" id="JAVYJV010000023">
    <property type="protein sequence ID" value="KAK4340284.1"/>
    <property type="molecule type" value="Genomic_DNA"/>
</dbReference>
<accession>A0AAE1UWZ7</accession>
<feature type="region of interest" description="Disordered" evidence="1">
    <location>
        <begin position="98"/>
        <end position="192"/>
    </location>
</feature>
<proteinExistence type="predicted"/>
<name>A0AAE1UWZ7_9SOLA</name>
<reference evidence="2" key="1">
    <citation type="submission" date="2023-12" db="EMBL/GenBank/DDBJ databases">
        <title>Genome assembly of Anisodus tanguticus.</title>
        <authorList>
            <person name="Wang Y.-J."/>
        </authorList>
    </citation>
    <scope>NUCLEOTIDE SEQUENCE</scope>
    <source>
        <strain evidence="2">KB-2021</strain>
        <tissue evidence="2">Leaf</tissue>
    </source>
</reference>
<gene>
    <name evidence="2" type="ORF">RND71_041746</name>
</gene>